<evidence type="ECO:0000256" key="2">
    <source>
        <dbReference type="ARBA" id="ARBA00005029"/>
    </source>
</evidence>
<evidence type="ECO:0000256" key="8">
    <source>
        <dbReference type="ARBA" id="ARBA00023133"/>
    </source>
</evidence>
<keyword evidence="9 15" id="KW-0012">Acyltransferase</keyword>
<dbReference type="UniPathway" id="UPA00251">
    <property type="reaction ID" value="UER00375"/>
</dbReference>
<dbReference type="Gene3D" id="3.90.1150.10">
    <property type="entry name" value="Aspartate Aminotransferase, domain 1"/>
    <property type="match status" value="1"/>
</dbReference>
<evidence type="ECO:0000256" key="5">
    <source>
        <dbReference type="ARBA" id="ARBA00013257"/>
    </source>
</evidence>
<reference evidence="17 18" key="1">
    <citation type="submission" date="2015-12" db="EMBL/GenBank/DDBJ databases">
        <title>Draft genome sequence of Mesorhizobium sp. UFLA 01-765, a multitolerant efficient symbiont and plant-growth promoting strain isolated from Zn-mining soil using Leucaena leucocephala as a trap plant.</title>
        <authorList>
            <person name="Rangel W.M."/>
            <person name="Thijs S."/>
            <person name="Longatti S.M."/>
            <person name="Moreira F.M."/>
            <person name="Weyens N."/>
            <person name="Vangronsveld J."/>
            <person name="Van Hamme J.D."/>
            <person name="Bottos E.M."/>
            <person name="Rineau F."/>
        </authorList>
    </citation>
    <scope>NUCLEOTIDE SEQUENCE [LARGE SCALE GENOMIC DNA]</scope>
    <source>
        <strain evidence="17 18">UFLA 01-765</strain>
    </source>
</reference>
<dbReference type="InterPro" id="IPR050087">
    <property type="entry name" value="AON_synthase_class-II"/>
</dbReference>
<sequence>MDYVQYFAERIEELKDRGDYREFVDLERQSGNFPKAWLNGPSGRKEITIWCTNDYLGMGQHPEVLSAMKRAIDANGAGSGGSRNIGGTNHYHVLLERELADFHDKEAGLIFVSGFSSNESSLSTLASLMPNTVIFSDAHNHASIVSGCRSSRAEKRVFRHNDVSHLRELLGGVNPARPKIVVFESVYSMDGDISPIEDICDVSDEFGAMTFLDEVHASGMYGPKGAGIAAERGIMNRLTIIEGTLGKAFGSMGGYVTGPASIVDSIRSFSTGFIFTTALSPAVAAGALAALRHLRNSDSERIAVRRQTNLLVRLLKETGIPVMPTESHIIPVLIGDSSRCKEVSRQLLDQHGIYVQPILAPSVPAGTERFRVTVTPAHSTSDIRTFVDALRQVLLRDNLAKVA</sequence>
<dbReference type="Pfam" id="PF00155">
    <property type="entry name" value="Aminotran_1_2"/>
    <property type="match status" value="1"/>
</dbReference>
<dbReference type="Gene3D" id="3.40.640.10">
    <property type="entry name" value="Type I PLP-dependent aspartate aminotransferase-like (Major domain)"/>
    <property type="match status" value="1"/>
</dbReference>
<evidence type="ECO:0000256" key="4">
    <source>
        <dbReference type="ARBA" id="ARBA00011738"/>
    </source>
</evidence>
<dbReference type="InterPro" id="IPR015421">
    <property type="entry name" value="PyrdxlP-dep_Trfase_major"/>
</dbReference>
<organism evidence="17 18">
    <name type="scientific">Rhizobium loti</name>
    <name type="common">Mesorhizobium loti</name>
    <dbReference type="NCBI Taxonomy" id="381"/>
    <lineage>
        <taxon>Bacteria</taxon>
        <taxon>Pseudomonadati</taxon>
        <taxon>Pseudomonadota</taxon>
        <taxon>Alphaproteobacteria</taxon>
        <taxon>Hyphomicrobiales</taxon>
        <taxon>Phyllobacteriaceae</taxon>
        <taxon>Mesorhizobium</taxon>
    </lineage>
</organism>
<keyword evidence="8 15" id="KW-0350">Heme biosynthesis</keyword>
<dbReference type="AlphaFoldDB" id="A0A101KXB6"/>
<feature type="domain" description="Aminotransferase class I/classII large" evidence="16">
    <location>
        <begin position="46"/>
        <end position="390"/>
    </location>
</feature>
<dbReference type="FunFam" id="3.40.640.10:FF:000006">
    <property type="entry name" value="5-aminolevulinate synthase, mitochondrial"/>
    <property type="match status" value="1"/>
</dbReference>
<dbReference type="InterPro" id="IPR015424">
    <property type="entry name" value="PyrdxlP-dep_Trfase"/>
</dbReference>
<comment type="similarity">
    <text evidence="3 14">Belongs to the class-II pyridoxal-phosphate-dependent aminotransferase family.</text>
</comment>
<evidence type="ECO:0000313" key="18">
    <source>
        <dbReference type="Proteomes" id="UP000053176"/>
    </source>
</evidence>
<dbReference type="PANTHER" id="PTHR13693">
    <property type="entry name" value="CLASS II AMINOTRANSFERASE/8-AMINO-7-OXONONANOATE SYNTHASE"/>
    <property type="match status" value="1"/>
</dbReference>
<evidence type="ECO:0000256" key="11">
    <source>
        <dbReference type="ARBA" id="ARBA00031945"/>
    </source>
</evidence>
<dbReference type="InterPro" id="IPR015422">
    <property type="entry name" value="PyrdxlP-dep_Trfase_small"/>
</dbReference>
<dbReference type="PROSITE" id="PS00599">
    <property type="entry name" value="AA_TRANSFER_CLASS_2"/>
    <property type="match status" value="1"/>
</dbReference>
<evidence type="ECO:0000256" key="6">
    <source>
        <dbReference type="ARBA" id="ARBA00022679"/>
    </source>
</evidence>
<dbReference type="GO" id="GO:0030170">
    <property type="term" value="F:pyridoxal phosphate binding"/>
    <property type="evidence" value="ECO:0007669"/>
    <property type="project" value="UniProtKB-UniRule"/>
</dbReference>
<dbReference type="NCBIfam" id="TIGR01821">
    <property type="entry name" value="5aminolev_synth"/>
    <property type="match status" value="1"/>
</dbReference>
<dbReference type="InterPro" id="IPR001917">
    <property type="entry name" value="Aminotrans_II_pyridoxalP_BS"/>
</dbReference>
<proteinExistence type="inferred from homology"/>
<dbReference type="OrthoDB" id="9807157at2"/>
<evidence type="ECO:0000256" key="1">
    <source>
        <dbReference type="ARBA" id="ARBA00001933"/>
    </source>
</evidence>
<dbReference type="Proteomes" id="UP000053176">
    <property type="component" value="Unassembled WGS sequence"/>
</dbReference>
<keyword evidence="7 14" id="KW-0663">Pyridoxal phosphate</keyword>
<dbReference type="EMBL" id="LPWA01000002">
    <property type="protein sequence ID" value="KUM28690.1"/>
    <property type="molecule type" value="Genomic_DNA"/>
</dbReference>
<accession>A0A101KXB6</accession>
<evidence type="ECO:0000313" key="17">
    <source>
        <dbReference type="EMBL" id="KUM28690.1"/>
    </source>
</evidence>
<keyword evidence="6 15" id="KW-0808">Transferase</keyword>
<dbReference type="CDD" id="cd06454">
    <property type="entry name" value="KBL_like"/>
    <property type="match status" value="1"/>
</dbReference>
<evidence type="ECO:0000256" key="9">
    <source>
        <dbReference type="ARBA" id="ARBA00023315"/>
    </source>
</evidence>
<comment type="subunit">
    <text evidence="4">Homodimer.</text>
</comment>
<evidence type="ECO:0000256" key="7">
    <source>
        <dbReference type="ARBA" id="ARBA00022898"/>
    </source>
</evidence>
<name>A0A101KXB6_RHILI</name>
<evidence type="ECO:0000256" key="10">
    <source>
        <dbReference type="ARBA" id="ARBA00031691"/>
    </source>
</evidence>
<dbReference type="SUPFAM" id="SSF53383">
    <property type="entry name" value="PLP-dependent transferases"/>
    <property type="match status" value="1"/>
</dbReference>
<evidence type="ECO:0000256" key="12">
    <source>
        <dbReference type="ARBA" id="ARBA00032773"/>
    </source>
</evidence>
<protein>
    <recommendedName>
        <fullName evidence="5 15">5-aminolevulinate synthase</fullName>
        <ecNumber evidence="5 15">2.3.1.37</ecNumber>
    </recommendedName>
    <alternativeName>
        <fullName evidence="10 15">5-aminolevulinic acid synthase</fullName>
    </alternativeName>
    <alternativeName>
        <fullName evidence="11 15">Delta-ALA synthase</fullName>
    </alternativeName>
    <alternativeName>
        <fullName evidence="12 15">Delta-aminolevulinate synthase</fullName>
    </alternativeName>
</protein>
<dbReference type="GO" id="GO:0003870">
    <property type="term" value="F:5-aminolevulinate synthase activity"/>
    <property type="evidence" value="ECO:0007669"/>
    <property type="project" value="UniProtKB-EC"/>
</dbReference>
<evidence type="ECO:0000256" key="15">
    <source>
        <dbReference type="RuleBase" id="RU910713"/>
    </source>
</evidence>
<dbReference type="EC" id="2.3.1.37" evidence="5 15"/>
<dbReference type="InterPro" id="IPR010961">
    <property type="entry name" value="4pyrrol_synth_NH2levulA_synth"/>
</dbReference>
<dbReference type="GO" id="GO:0006782">
    <property type="term" value="P:protoporphyrinogen IX biosynthetic process"/>
    <property type="evidence" value="ECO:0007669"/>
    <property type="project" value="UniProtKB-UniRule"/>
</dbReference>
<comment type="caution">
    <text evidence="17">The sequence shown here is derived from an EMBL/GenBank/DDBJ whole genome shotgun (WGS) entry which is preliminary data.</text>
</comment>
<evidence type="ECO:0000259" key="16">
    <source>
        <dbReference type="Pfam" id="PF00155"/>
    </source>
</evidence>
<evidence type="ECO:0000256" key="13">
    <source>
        <dbReference type="ARBA" id="ARBA00047654"/>
    </source>
</evidence>
<comment type="catalytic activity">
    <reaction evidence="13 15">
        <text>succinyl-CoA + glycine + H(+) = 5-aminolevulinate + CO2 + CoA</text>
        <dbReference type="Rhea" id="RHEA:12921"/>
        <dbReference type="ChEBI" id="CHEBI:15378"/>
        <dbReference type="ChEBI" id="CHEBI:16526"/>
        <dbReference type="ChEBI" id="CHEBI:57287"/>
        <dbReference type="ChEBI" id="CHEBI:57292"/>
        <dbReference type="ChEBI" id="CHEBI:57305"/>
        <dbReference type="ChEBI" id="CHEBI:356416"/>
        <dbReference type="EC" id="2.3.1.37"/>
    </reaction>
</comment>
<comment type="pathway">
    <text evidence="2 15">Porphyrin-containing compound metabolism; protoporphyrin-IX biosynthesis; 5-aminolevulinate from glycine: step 1/1.</text>
</comment>
<comment type="cofactor">
    <cofactor evidence="1 14">
        <name>pyridoxal 5'-phosphate</name>
        <dbReference type="ChEBI" id="CHEBI:597326"/>
    </cofactor>
</comment>
<evidence type="ECO:0000256" key="3">
    <source>
        <dbReference type="ARBA" id="ARBA00008392"/>
    </source>
</evidence>
<dbReference type="PANTHER" id="PTHR13693:SF102">
    <property type="entry name" value="2-AMINO-3-KETOBUTYRATE COENZYME A LIGASE, MITOCHONDRIAL"/>
    <property type="match status" value="1"/>
</dbReference>
<evidence type="ECO:0000256" key="14">
    <source>
        <dbReference type="RuleBase" id="RU003693"/>
    </source>
</evidence>
<dbReference type="InterPro" id="IPR004839">
    <property type="entry name" value="Aminotransferase_I/II_large"/>
</dbReference>
<gene>
    <name evidence="17" type="ORF">AU467_11055</name>
</gene>